<dbReference type="GO" id="GO:0004519">
    <property type="term" value="F:endonuclease activity"/>
    <property type="evidence" value="ECO:0007669"/>
    <property type="project" value="InterPro"/>
</dbReference>
<feature type="coiled-coil region" evidence="1">
    <location>
        <begin position="183"/>
        <end position="210"/>
    </location>
</feature>
<dbReference type="InterPro" id="IPR003615">
    <property type="entry name" value="HNH_nuc"/>
</dbReference>
<dbReference type="PANTHER" id="PTHR33877">
    <property type="entry name" value="SLL1193 PROTEIN"/>
    <property type="match status" value="1"/>
</dbReference>
<dbReference type="EMBL" id="JAARQN010000020">
    <property type="protein sequence ID" value="MBC1459159.1"/>
    <property type="molecule type" value="Genomic_DNA"/>
</dbReference>
<dbReference type="InterPro" id="IPR002711">
    <property type="entry name" value="HNH"/>
</dbReference>
<organism evidence="3 4">
    <name type="scientific">Listeria newyorkensis</name>
    <dbReference type="NCBI Taxonomy" id="1497681"/>
    <lineage>
        <taxon>Bacteria</taxon>
        <taxon>Bacillati</taxon>
        <taxon>Bacillota</taxon>
        <taxon>Bacilli</taxon>
        <taxon>Bacillales</taxon>
        <taxon>Listeriaceae</taxon>
        <taxon>Listeria</taxon>
    </lineage>
</organism>
<dbReference type="AlphaFoldDB" id="A0A841Z1E1"/>
<gene>
    <name evidence="3" type="ORF">HB850_15475</name>
</gene>
<dbReference type="Proteomes" id="UP000569903">
    <property type="component" value="Unassembled WGS sequence"/>
</dbReference>
<sequence length="247" mass="28747">MKTVFDGVHYFYDYRLLAKKESITAILLHTNKQGKRKISYDEAKQLVSGGVAGLIQPDRIHIFYREIDIKRMVRRRDRQLCVYCGGRGDTADHVIPACENGLTTFTNLVCACMTCNFAKDSLPLHLYQKRLLHMTLLQRWQHSRKLKRQQVIPFLPKDTQQYQVFYARTKKANKTITDTALLIQNLDKKLVAIDARLNKMENQIKQTSKASQSQFGQLGHAIQKTQHLLAEQLEVTAKRTLWQRLFR</sequence>
<dbReference type="RefSeq" id="WP_185390294.1">
    <property type="nucleotide sequence ID" value="NZ_JAARQN010000020.1"/>
</dbReference>
<proteinExistence type="predicted"/>
<evidence type="ECO:0000259" key="2">
    <source>
        <dbReference type="SMART" id="SM00507"/>
    </source>
</evidence>
<accession>A0A841Z1E1</accession>
<evidence type="ECO:0000313" key="3">
    <source>
        <dbReference type="EMBL" id="MBC1459159.1"/>
    </source>
</evidence>
<dbReference type="Gene3D" id="1.10.30.50">
    <property type="match status" value="1"/>
</dbReference>
<dbReference type="SMART" id="SM00507">
    <property type="entry name" value="HNHc"/>
    <property type="match status" value="1"/>
</dbReference>
<dbReference type="GO" id="GO:0003676">
    <property type="term" value="F:nucleic acid binding"/>
    <property type="evidence" value="ECO:0007669"/>
    <property type="project" value="InterPro"/>
</dbReference>
<keyword evidence="1" id="KW-0175">Coiled coil</keyword>
<dbReference type="Pfam" id="PF01844">
    <property type="entry name" value="HNH"/>
    <property type="match status" value="1"/>
</dbReference>
<protein>
    <recommendedName>
        <fullName evidence="2">HNH nuclease domain-containing protein</fullName>
    </recommendedName>
</protein>
<evidence type="ECO:0000256" key="1">
    <source>
        <dbReference type="SAM" id="Coils"/>
    </source>
</evidence>
<dbReference type="InterPro" id="IPR052892">
    <property type="entry name" value="NA-targeting_endonuclease"/>
</dbReference>
<dbReference type="CDD" id="cd00085">
    <property type="entry name" value="HNHc"/>
    <property type="match status" value="1"/>
</dbReference>
<feature type="domain" description="HNH nuclease" evidence="2">
    <location>
        <begin position="68"/>
        <end position="117"/>
    </location>
</feature>
<evidence type="ECO:0000313" key="4">
    <source>
        <dbReference type="Proteomes" id="UP000569903"/>
    </source>
</evidence>
<comment type="caution">
    <text evidence="3">The sequence shown here is derived from an EMBL/GenBank/DDBJ whole genome shotgun (WGS) entry which is preliminary data.</text>
</comment>
<dbReference type="PANTHER" id="PTHR33877:SF2">
    <property type="entry name" value="OS07G0170200 PROTEIN"/>
    <property type="match status" value="1"/>
</dbReference>
<name>A0A841Z1E1_9LIST</name>
<reference evidence="3 4" key="1">
    <citation type="submission" date="2020-03" db="EMBL/GenBank/DDBJ databases">
        <title>Soil Listeria distribution.</title>
        <authorList>
            <person name="Liao J."/>
            <person name="Wiedmann M."/>
        </authorList>
    </citation>
    <scope>NUCLEOTIDE SEQUENCE [LARGE SCALE GENOMIC DNA]</scope>
    <source>
        <strain evidence="3 4">FSL L7-1614</strain>
    </source>
</reference>
<dbReference type="GO" id="GO:0008270">
    <property type="term" value="F:zinc ion binding"/>
    <property type="evidence" value="ECO:0007669"/>
    <property type="project" value="InterPro"/>
</dbReference>